<evidence type="ECO:0000313" key="2">
    <source>
        <dbReference type="Proteomes" id="UP000324222"/>
    </source>
</evidence>
<gene>
    <name evidence="1" type="ORF">E2C01_092535</name>
</gene>
<protein>
    <submittedName>
        <fullName evidence="1">Uncharacterized protein</fullName>
    </submittedName>
</protein>
<sequence>MVGHTPLRVTHRHVTCRSRQATLLSPRPGPAHSTHATLSSTPHSLILMDTHALHWINIHEGRACHAPAAINIHALL</sequence>
<organism evidence="1 2">
    <name type="scientific">Portunus trituberculatus</name>
    <name type="common">Swimming crab</name>
    <name type="synonym">Neptunus trituberculatus</name>
    <dbReference type="NCBI Taxonomy" id="210409"/>
    <lineage>
        <taxon>Eukaryota</taxon>
        <taxon>Metazoa</taxon>
        <taxon>Ecdysozoa</taxon>
        <taxon>Arthropoda</taxon>
        <taxon>Crustacea</taxon>
        <taxon>Multicrustacea</taxon>
        <taxon>Malacostraca</taxon>
        <taxon>Eumalacostraca</taxon>
        <taxon>Eucarida</taxon>
        <taxon>Decapoda</taxon>
        <taxon>Pleocyemata</taxon>
        <taxon>Brachyura</taxon>
        <taxon>Eubrachyura</taxon>
        <taxon>Portunoidea</taxon>
        <taxon>Portunidae</taxon>
        <taxon>Portuninae</taxon>
        <taxon>Portunus</taxon>
    </lineage>
</organism>
<dbReference type="Proteomes" id="UP000324222">
    <property type="component" value="Unassembled WGS sequence"/>
</dbReference>
<evidence type="ECO:0000313" key="1">
    <source>
        <dbReference type="EMBL" id="MPC97231.1"/>
    </source>
</evidence>
<keyword evidence="2" id="KW-1185">Reference proteome</keyword>
<name>A0A5B7JGP9_PORTR</name>
<reference evidence="1 2" key="1">
    <citation type="submission" date="2019-05" db="EMBL/GenBank/DDBJ databases">
        <title>Another draft genome of Portunus trituberculatus and its Hox gene families provides insights of decapod evolution.</title>
        <authorList>
            <person name="Jeong J.-H."/>
            <person name="Song I."/>
            <person name="Kim S."/>
            <person name="Choi T."/>
            <person name="Kim D."/>
            <person name="Ryu S."/>
            <person name="Kim W."/>
        </authorList>
    </citation>
    <scope>NUCLEOTIDE SEQUENCE [LARGE SCALE GENOMIC DNA]</scope>
    <source>
        <tissue evidence="1">Muscle</tissue>
    </source>
</reference>
<dbReference type="EMBL" id="VSRR010109100">
    <property type="protein sequence ID" value="MPC97231.1"/>
    <property type="molecule type" value="Genomic_DNA"/>
</dbReference>
<dbReference type="AlphaFoldDB" id="A0A5B7JGP9"/>
<proteinExistence type="predicted"/>
<comment type="caution">
    <text evidence="1">The sequence shown here is derived from an EMBL/GenBank/DDBJ whole genome shotgun (WGS) entry which is preliminary data.</text>
</comment>
<accession>A0A5B7JGP9</accession>